<keyword evidence="2" id="KW-1185">Reference proteome</keyword>
<sequence length="602" mass="66938">MFSAIENGKIGISITDLTGNHTIRAPSLSSTDEHFMAAVHDEQETTTPSTIVNEVTEEVDKEKTSEISHFDQKRTKQSQHNAIPITTVVDNQEKAAHDTPDLERVQTIKQPLVEVSRSERRGLFARFAVIAEVTEPTHYSNKTKWLITAIVAVAAAAAPVGSSIIFPVIDEVVRELNTTPTRANLSVALYMLAMAIFPLWWSAFSETLGRRTIYLASFAMFIVFGILSAESQSIAMLVVMRLFTGGASASVQAVGAGTVADLWESHERGRAMGYFYLGPLLGPLLAPIIGGILGEALGWRATQWALAVYGFIVWFLIFFALPETLKARKDMTAEVAATSPVDNPTRPPLSRTSTRESVQQKSKEYVKVLRMLFVDPLLVIGYLRFPAVLFTVYYSAVTFGSLYVLAVSIQYSFHKPPYEYSSLVVGALYAFNAVGYILSSILGGRWMDRIMTREARRRQKDNEPLVLLPEDRMRENAWLGALLYPIALIWYGWTVEKHVFWLVPMIANFFYGLGSMLIFSLSTTMLTEFMPNRSSSGVGLNNLVRNILSCVGAVVGVPLINAIGNGWLFSIIGLWALCSCTVIWAMKRFGPKWRKQMDDALR</sequence>
<name>A0ACC3ABN8_9EURO</name>
<organism evidence="1 2">
    <name type="scientific">Neophaeococcomyces mojaviensis</name>
    <dbReference type="NCBI Taxonomy" id="3383035"/>
    <lineage>
        <taxon>Eukaryota</taxon>
        <taxon>Fungi</taxon>
        <taxon>Dikarya</taxon>
        <taxon>Ascomycota</taxon>
        <taxon>Pezizomycotina</taxon>
        <taxon>Eurotiomycetes</taxon>
        <taxon>Chaetothyriomycetidae</taxon>
        <taxon>Chaetothyriales</taxon>
        <taxon>Chaetothyriales incertae sedis</taxon>
        <taxon>Neophaeococcomyces</taxon>
    </lineage>
</organism>
<accession>A0ACC3ABN8</accession>
<dbReference type="EMBL" id="JAPDRQ010000047">
    <property type="protein sequence ID" value="KAJ9658768.1"/>
    <property type="molecule type" value="Genomic_DNA"/>
</dbReference>
<comment type="caution">
    <text evidence="1">The sequence shown here is derived from an EMBL/GenBank/DDBJ whole genome shotgun (WGS) entry which is preliminary data.</text>
</comment>
<dbReference type="Proteomes" id="UP001172386">
    <property type="component" value="Unassembled WGS sequence"/>
</dbReference>
<evidence type="ECO:0000313" key="1">
    <source>
        <dbReference type="EMBL" id="KAJ9658768.1"/>
    </source>
</evidence>
<reference evidence="1" key="1">
    <citation type="submission" date="2022-10" db="EMBL/GenBank/DDBJ databases">
        <title>Culturing micro-colonial fungi from biological soil crusts in the Mojave desert and describing Neophaeococcomyces mojavensis, and introducing the new genera and species Taxawa tesnikishii.</title>
        <authorList>
            <person name="Kurbessoian T."/>
            <person name="Stajich J.E."/>
        </authorList>
    </citation>
    <scope>NUCLEOTIDE SEQUENCE</scope>
    <source>
        <strain evidence="1">JES_112</strain>
    </source>
</reference>
<evidence type="ECO:0000313" key="2">
    <source>
        <dbReference type="Proteomes" id="UP001172386"/>
    </source>
</evidence>
<gene>
    <name evidence="1" type="ORF">H2198_003514</name>
</gene>
<proteinExistence type="predicted"/>
<protein>
    <submittedName>
        <fullName evidence="1">Uncharacterized protein</fullName>
    </submittedName>
</protein>